<dbReference type="Gene3D" id="2.30.40.10">
    <property type="entry name" value="Urease, subunit C, domain 1"/>
    <property type="match status" value="1"/>
</dbReference>
<evidence type="ECO:0000313" key="8">
    <source>
        <dbReference type="Proteomes" id="UP000700908"/>
    </source>
</evidence>
<protein>
    <submittedName>
        <fullName evidence="7">N-acetylglucosamine-6-phosphate deacetylase</fullName>
        <ecNumber evidence="7">3.5.1.25</ecNumber>
    </submittedName>
</protein>
<evidence type="ECO:0000256" key="4">
    <source>
        <dbReference type="ARBA" id="ARBA00023277"/>
    </source>
</evidence>
<evidence type="ECO:0000256" key="1">
    <source>
        <dbReference type="ARBA" id="ARBA00010716"/>
    </source>
</evidence>
<dbReference type="InterPro" id="IPR003764">
    <property type="entry name" value="GlcNAc_6-P_deAcase"/>
</dbReference>
<name>A0ABS7MJN0_9ACTN</name>
<evidence type="ECO:0000256" key="5">
    <source>
        <dbReference type="PIRNR" id="PIRNR038994"/>
    </source>
</evidence>
<proteinExistence type="inferred from homology"/>
<dbReference type="Pfam" id="PF01979">
    <property type="entry name" value="Amidohydro_1"/>
    <property type="match status" value="1"/>
</dbReference>
<accession>A0ABS7MJN0</accession>
<dbReference type="CDD" id="cd00854">
    <property type="entry name" value="NagA"/>
    <property type="match status" value="1"/>
</dbReference>
<dbReference type="GO" id="GO:0008448">
    <property type="term" value="F:N-acetylglucosamine-6-phosphate deacetylase activity"/>
    <property type="evidence" value="ECO:0007669"/>
    <property type="project" value="UniProtKB-EC"/>
</dbReference>
<evidence type="ECO:0000256" key="3">
    <source>
        <dbReference type="ARBA" id="ARBA00022801"/>
    </source>
</evidence>
<comment type="similarity">
    <text evidence="1 5">Belongs to the metallo-dependent hydrolases superfamily. NagA family.</text>
</comment>
<evidence type="ECO:0000313" key="7">
    <source>
        <dbReference type="EMBL" id="MBY4797467.1"/>
    </source>
</evidence>
<feature type="domain" description="Amidohydrolase-related" evidence="6">
    <location>
        <begin position="50"/>
        <end position="388"/>
    </location>
</feature>
<dbReference type="EMBL" id="JAIMFO010000005">
    <property type="protein sequence ID" value="MBY4797467.1"/>
    <property type="molecule type" value="Genomic_DNA"/>
</dbReference>
<dbReference type="Gene3D" id="3.20.20.140">
    <property type="entry name" value="Metal-dependent hydrolases"/>
    <property type="match status" value="1"/>
</dbReference>
<keyword evidence="8" id="KW-1185">Reference proteome</keyword>
<dbReference type="SUPFAM" id="SSF51556">
    <property type="entry name" value="Metallo-dependent hydrolases"/>
    <property type="match status" value="1"/>
</dbReference>
<dbReference type="PANTHER" id="PTHR11113">
    <property type="entry name" value="N-ACETYLGLUCOSAMINE-6-PHOSPHATE DEACETYLASE"/>
    <property type="match status" value="1"/>
</dbReference>
<evidence type="ECO:0000256" key="2">
    <source>
        <dbReference type="ARBA" id="ARBA00022723"/>
    </source>
</evidence>
<dbReference type="EC" id="3.5.1.25" evidence="7"/>
<dbReference type="RefSeq" id="WP_222199182.1">
    <property type="nucleotide sequence ID" value="NZ_JAIMFO010000005.1"/>
</dbReference>
<keyword evidence="3 5" id="KW-0378">Hydrolase</keyword>
<organism evidence="7 8">
    <name type="scientific">Collinsella ureilytica</name>
    <dbReference type="NCBI Taxonomy" id="2869515"/>
    <lineage>
        <taxon>Bacteria</taxon>
        <taxon>Bacillati</taxon>
        <taxon>Actinomycetota</taxon>
        <taxon>Coriobacteriia</taxon>
        <taxon>Coriobacteriales</taxon>
        <taxon>Coriobacteriaceae</taxon>
        <taxon>Collinsella</taxon>
    </lineage>
</organism>
<dbReference type="PANTHER" id="PTHR11113:SF14">
    <property type="entry name" value="N-ACETYLGLUCOSAMINE-6-PHOSPHATE DEACETYLASE"/>
    <property type="match status" value="1"/>
</dbReference>
<dbReference type="NCBIfam" id="TIGR00221">
    <property type="entry name" value="nagA"/>
    <property type="match status" value="1"/>
</dbReference>
<comment type="caution">
    <text evidence="7">The sequence shown here is derived from an EMBL/GenBank/DDBJ whole genome shotgun (WGS) entry which is preliminary data.</text>
</comment>
<dbReference type="InterPro" id="IPR011059">
    <property type="entry name" value="Metal-dep_hydrolase_composite"/>
</dbReference>
<dbReference type="InterPro" id="IPR032466">
    <property type="entry name" value="Metal_Hydrolase"/>
</dbReference>
<keyword evidence="4 5" id="KW-0119">Carbohydrate metabolism</keyword>
<sequence>MSTYAIAADTFYLPTGPVQGGYLMVENGVFGAHLTEKPDCEIVDKTGMEIAPGFVDTHIHGFHDHDVMDCDPAAVRAIARGLLENGVTSWLATTLTATTEQLEDACHAVALAAEQDGNASDENGGASAPGARIQGIFLEGPFFTEKHKGAQNPAYLCPPSLEKLERWQQAAKGLVKKIAIAPEYEESPAFTAAATAQGVVVALGHSDATIMDAYRCIAAGASVFVHTYNGMSPLHHREPGMVGAALTSKEAFAEIICDGHHVNPLAAKLVIDAKGYDHVTLITDCMRAGGMPDGDYHLGELPVIVGGGTARLKDGGSLAGSILRMHEAVQNIVAWGVASKPEAIYMATQAAAESAGIADVCGSIRVGHPADFVVLSKDAELHETYLGGACVYTA</sequence>
<dbReference type="InterPro" id="IPR006680">
    <property type="entry name" value="Amidohydro-rel"/>
</dbReference>
<evidence type="ECO:0000259" key="6">
    <source>
        <dbReference type="Pfam" id="PF01979"/>
    </source>
</evidence>
<dbReference type="Proteomes" id="UP000700908">
    <property type="component" value="Unassembled WGS sequence"/>
</dbReference>
<gene>
    <name evidence="7" type="primary">nagA</name>
    <name evidence="7" type="ORF">K6V98_03730</name>
</gene>
<reference evidence="7 8" key="1">
    <citation type="submission" date="2021-08" db="EMBL/GenBank/DDBJ databases">
        <title>Collinsella faecalis sp. nov. isolated from swine faeces.</title>
        <authorList>
            <person name="Oh B.S."/>
            <person name="Lee J.H."/>
        </authorList>
    </citation>
    <scope>NUCLEOTIDE SEQUENCE [LARGE SCALE GENOMIC DNA]</scope>
    <source>
        <strain evidence="7 8">AGMB00827</strain>
    </source>
</reference>
<dbReference type="SUPFAM" id="SSF51338">
    <property type="entry name" value="Composite domain of metallo-dependent hydrolases"/>
    <property type="match status" value="1"/>
</dbReference>
<dbReference type="PIRSF" id="PIRSF038994">
    <property type="entry name" value="NagA"/>
    <property type="match status" value="1"/>
</dbReference>
<keyword evidence="2" id="KW-0479">Metal-binding</keyword>